<sequence>MTTIYMHPTTNFERINLSDGSKAAVDVVKTPQGQRYQFLFDGHAHANFWCDQPIENGKTINVSSIDGPEKFQIKIR</sequence>
<evidence type="ECO:0000313" key="3">
    <source>
        <dbReference type="Proteomes" id="UP000198414"/>
    </source>
</evidence>
<comment type="caution">
    <text evidence="1">The sequence shown here is derived from an EMBL/GenBank/DDBJ whole genome shotgun (WGS) entry which is preliminary data.</text>
</comment>
<dbReference type="AlphaFoldDB" id="A0A1Z5IMT3"/>
<evidence type="ECO:0000313" key="4">
    <source>
        <dbReference type="Proteomes" id="UP000198430"/>
    </source>
</evidence>
<dbReference type="EMBL" id="BCMI01000002">
    <property type="protein sequence ID" value="GAX04978.1"/>
    <property type="molecule type" value="Genomic_DNA"/>
</dbReference>
<gene>
    <name evidence="1" type="ORF">IWT140_00653</name>
    <name evidence="2" type="ORF">IWT25_00280</name>
</gene>
<organism evidence="1 4">
    <name type="scientific">Secundilactobacillus pentosiphilus</name>
    <dbReference type="NCBI Taxonomy" id="1714682"/>
    <lineage>
        <taxon>Bacteria</taxon>
        <taxon>Bacillati</taxon>
        <taxon>Bacillota</taxon>
        <taxon>Bacilli</taxon>
        <taxon>Lactobacillales</taxon>
        <taxon>Lactobacillaceae</taxon>
        <taxon>Secundilactobacillus</taxon>
    </lineage>
</organism>
<keyword evidence="4" id="KW-1185">Reference proteome</keyword>
<dbReference type="EMBL" id="BCMH01000003">
    <property type="protein sequence ID" value="GAX03055.1"/>
    <property type="molecule type" value="Genomic_DNA"/>
</dbReference>
<reference evidence="3 4" key="1">
    <citation type="submission" date="2015-11" db="EMBL/GenBank/DDBJ databases">
        <title>Draft genome sequences of new species of the genus Lactobacillus isolated from orchardgrass silage.</title>
        <authorList>
            <person name="Tohno M."/>
            <person name="Tanizawa Y."/>
            <person name="Arita M."/>
        </authorList>
    </citation>
    <scope>NUCLEOTIDE SEQUENCE [LARGE SCALE GENOMIC DNA]</scope>
    <source>
        <strain evidence="1 4">IWT140</strain>
        <strain evidence="2 3">IWT25</strain>
    </source>
</reference>
<protein>
    <submittedName>
        <fullName evidence="1">Uncharacterized protein</fullName>
    </submittedName>
</protein>
<evidence type="ECO:0000313" key="2">
    <source>
        <dbReference type="EMBL" id="GAX04978.1"/>
    </source>
</evidence>
<evidence type="ECO:0000313" key="1">
    <source>
        <dbReference type="EMBL" id="GAX03055.1"/>
    </source>
</evidence>
<accession>A0A1Z5ITN7</accession>
<accession>A0A1Z5IMT3</accession>
<dbReference type="Proteomes" id="UP000198414">
    <property type="component" value="Unassembled WGS sequence"/>
</dbReference>
<dbReference type="Proteomes" id="UP000198430">
    <property type="component" value="Unassembled WGS sequence"/>
</dbReference>
<dbReference type="RefSeq" id="WP_089088036.1">
    <property type="nucleotide sequence ID" value="NZ_BCMH01000003.1"/>
</dbReference>
<dbReference type="OrthoDB" id="2320388at2"/>
<proteinExistence type="predicted"/>
<name>A0A1Z5IMT3_9LACO</name>